<organism evidence="2 3">
    <name type="scientific">Streptococcus saliviloxodontae</name>
    <dbReference type="NCBI Taxonomy" id="1349416"/>
    <lineage>
        <taxon>Bacteria</taxon>
        <taxon>Bacillati</taxon>
        <taxon>Bacillota</taxon>
        <taxon>Bacilli</taxon>
        <taxon>Lactobacillales</taxon>
        <taxon>Streptococcaceae</taxon>
        <taxon>Streptococcus</taxon>
    </lineage>
</organism>
<protein>
    <submittedName>
        <fullName evidence="2">L-amino acid N-acyltransferase YncA</fullName>
    </submittedName>
</protein>
<proteinExistence type="predicted"/>
<dbReference type="Pfam" id="PF00583">
    <property type="entry name" value="Acetyltransf_1"/>
    <property type="match status" value="1"/>
</dbReference>
<feature type="domain" description="N-acetyltransferase" evidence="1">
    <location>
        <begin position="1"/>
        <end position="123"/>
    </location>
</feature>
<dbReference type="Gene3D" id="3.40.630.30">
    <property type="match status" value="1"/>
</dbReference>
<comment type="caution">
    <text evidence="2">The sequence shown here is derived from an EMBL/GenBank/DDBJ whole genome shotgun (WGS) entry which is preliminary data.</text>
</comment>
<dbReference type="RefSeq" id="WP_386705147.1">
    <property type="nucleotide sequence ID" value="NZ_JBHTJB010000006.1"/>
</dbReference>
<sequence length="125" mass="14334">MVDGIRESYTMEKLERMYRYLDQHGELFFIDVLKGSDWLPIGDVCLSPENLPIVIGDAAYRGQGIGSKVLSFLISRAREKGFAKLFIQEIYDENKASQRLFKSLGFKACFKTEKGSSYQLMLTKF</sequence>
<dbReference type="Proteomes" id="UP000809081">
    <property type="component" value="Unassembled WGS sequence"/>
</dbReference>
<dbReference type="SUPFAM" id="SSF55729">
    <property type="entry name" value="Acyl-CoA N-acyltransferases (Nat)"/>
    <property type="match status" value="1"/>
</dbReference>
<dbReference type="PROSITE" id="PS51186">
    <property type="entry name" value="GNAT"/>
    <property type="match status" value="1"/>
</dbReference>
<evidence type="ECO:0000313" key="3">
    <source>
        <dbReference type="Proteomes" id="UP000809081"/>
    </source>
</evidence>
<dbReference type="InterPro" id="IPR000182">
    <property type="entry name" value="GNAT_dom"/>
</dbReference>
<dbReference type="EMBL" id="JAFBEI010000016">
    <property type="protein sequence ID" value="MBM7636096.1"/>
    <property type="molecule type" value="Genomic_DNA"/>
</dbReference>
<dbReference type="CDD" id="cd04301">
    <property type="entry name" value="NAT_SF"/>
    <property type="match status" value="1"/>
</dbReference>
<evidence type="ECO:0000259" key="1">
    <source>
        <dbReference type="PROSITE" id="PS51186"/>
    </source>
</evidence>
<gene>
    <name evidence="2" type="ORF">JOC31_000915</name>
</gene>
<evidence type="ECO:0000313" key="2">
    <source>
        <dbReference type="EMBL" id="MBM7636096.1"/>
    </source>
</evidence>
<name>A0ABS2PMC4_9STRE</name>
<keyword evidence="3" id="KW-1185">Reference proteome</keyword>
<accession>A0ABS2PMC4</accession>
<dbReference type="InterPro" id="IPR016181">
    <property type="entry name" value="Acyl_CoA_acyltransferase"/>
</dbReference>
<reference evidence="2 3" key="1">
    <citation type="submission" date="2021-01" db="EMBL/GenBank/DDBJ databases">
        <title>Genomic Encyclopedia of Type Strains, Phase IV (KMG-IV): sequencing the most valuable type-strain genomes for metagenomic binning, comparative biology and taxonomic classification.</title>
        <authorList>
            <person name="Goeker M."/>
        </authorList>
    </citation>
    <scope>NUCLEOTIDE SEQUENCE [LARGE SCALE GENOMIC DNA]</scope>
    <source>
        <strain evidence="2 3">DSM 27513</strain>
    </source>
</reference>